<dbReference type="KEGG" id="schv:BRCON_2387"/>
<protein>
    <recommendedName>
        <fullName evidence="4">DUF2877 domain-containing protein</fullName>
    </recommendedName>
</protein>
<accession>A0A2Z4Y7D5</accession>
<dbReference type="AlphaFoldDB" id="A0A2Z4Y7D5"/>
<gene>
    <name evidence="2" type="ORF">BRCON_2387</name>
</gene>
<evidence type="ECO:0000313" key="3">
    <source>
        <dbReference type="Proteomes" id="UP000262583"/>
    </source>
</evidence>
<proteinExistence type="predicted"/>
<dbReference type="InterPro" id="IPR021530">
    <property type="entry name" value="AllH-like"/>
</dbReference>
<sequence>MSKGATEIPNLRIGDLALQALRSARRGCLMASTTSGVFLELDTGLILALLAGGTPLHPWAVSGILPVQWEELRALTPSRTKTNILAPRSRTKASPNVTFEVTPVALKGPGVELIYAKAVVVGLRMPRWGPSMEGSDSSQEAPTPTEVRPAKTHKRAPLRATLRKLVSTHSRQASHKSGAVQASDHALLVAATTLQAEVSKAAPSGSELLGAGSLRDALHMIRTQGDPRPLAALLGGGEGLTPAADDVILGVLAACEMLSDFEPTVRRFRQELVAQMPTPLRQYTTRFSAQLIEAAIAGHFPEPLLDIAHAICAPQFSEAQLVEATKRLLAVGHSSGLLWLSGFSEIFSTSLR</sequence>
<dbReference type="EMBL" id="CP030759">
    <property type="protein sequence ID" value="AXA37157.1"/>
    <property type="molecule type" value="Genomic_DNA"/>
</dbReference>
<name>A0A2Z4Y7D5_SUMC1</name>
<reference evidence="2 3" key="1">
    <citation type="submission" date="2018-05" db="EMBL/GenBank/DDBJ databases">
        <title>A metagenomic window into the 2 km-deep terrestrial subsurface aquifer revealed taxonomically and functionally diverse microbial community comprising novel uncultured bacterial lineages.</title>
        <authorList>
            <person name="Kadnikov V.V."/>
            <person name="Mardanov A.V."/>
            <person name="Beletsky A.V."/>
            <person name="Banks D."/>
            <person name="Pimenov N.V."/>
            <person name="Frank Y.A."/>
            <person name="Karnachuk O.V."/>
            <person name="Ravin N.V."/>
        </authorList>
    </citation>
    <scope>NUCLEOTIDE SEQUENCE [LARGE SCALE GENOMIC DNA]</scope>
    <source>
        <strain evidence="2">BY</strain>
    </source>
</reference>
<dbReference type="Pfam" id="PF11392">
    <property type="entry name" value="AllH"/>
    <property type="match status" value="1"/>
</dbReference>
<dbReference type="Proteomes" id="UP000262583">
    <property type="component" value="Chromosome"/>
</dbReference>
<evidence type="ECO:0000313" key="2">
    <source>
        <dbReference type="EMBL" id="AXA37157.1"/>
    </source>
</evidence>
<feature type="region of interest" description="Disordered" evidence="1">
    <location>
        <begin position="130"/>
        <end position="158"/>
    </location>
</feature>
<organism evidence="2 3">
    <name type="scientific">Sumerlaea chitinivorans</name>
    <dbReference type="NCBI Taxonomy" id="2250252"/>
    <lineage>
        <taxon>Bacteria</taxon>
        <taxon>Candidatus Sumerlaeota</taxon>
        <taxon>Candidatus Sumerlaeia</taxon>
        <taxon>Candidatus Sumerlaeales</taxon>
        <taxon>Candidatus Sumerlaeaceae</taxon>
        <taxon>Candidatus Sumerlaea</taxon>
    </lineage>
</organism>
<evidence type="ECO:0008006" key="4">
    <source>
        <dbReference type="Google" id="ProtNLM"/>
    </source>
</evidence>
<evidence type="ECO:0000256" key="1">
    <source>
        <dbReference type="SAM" id="MobiDB-lite"/>
    </source>
</evidence>